<dbReference type="EMBL" id="AWVJ01000163">
    <property type="protein sequence ID" value="ERK42943.1"/>
    <property type="molecule type" value="Genomic_DNA"/>
</dbReference>
<evidence type="ECO:0000313" key="3">
    <source>
        <dbReference type="Proteomes" id="UP000016608"/>
    </source>
</evidence>
<evidence type="ECO:0000313" key="2">
    <source>
        <dbReference type="EMBL" id="ERK42943.1"/>
    </source>
</evidence>
<sequence>MDKRERDTMKKKNLQRKQRFLAVVLSVMLFAGLLPGSLSQVLAASDEYEDCCIAEVAGDEPDGIYESETLKADQSLAFSEETVKLEYGATAYGQVANAVENQDAADGKGYGTGAVTYRLTDNVLGAQIDEKSGTLTFSDGKTGSVTVTAKKEADECYNECEASYTLVITYMQAPDVTYRLQGPQNSVNEDGTALPFSYHGDSTAAWFTDTVTIQAPDGYLISRTNSLSSRNWSASISSTEEGHNEISYYLRNRKSGGITDVLTIYNLKIDQGNPTDLRMEYLTEEAPAVWKDSVLYGKDEIAVRLTAKDTMSGLKELYYQYKSNVISTSSQGKDWTKVDLVSDKVEKVNNEDGSISYVFCIPAQFRGNVSFKAVDQANRVTEYWDDRTVVADNRNPQAIISYTAQGDSCLVAKVTKDTEESQERADVPEEQVDENTRFIYDGAVTASVDMTEANFEAEDVVLTVWKDGTEIWNGAVAEAQKIANDCEISEWTVNKENDKESLAIQLLTDGDYQIGISYKDRSDNKMHYVSGEYEQKEGEAVYQSNIITIDTTNPEVEVSYDNNTVVNQHYYNAGRVATIKVTDRNFRPSETDWKITAKDGDSVIDPKTVENGNANVVDDTYSELKNWSDWTQDPQDPSVWYAKIPFEQDAFYNVSFACRDLAGHALKEDYADAFVVDTTKAPLEKMKITYSEELHTWQKVVQAITFGYFSYKDQVTVTLTAEDEMSGIDYITWTYKRENGASTTKNVSERTETITRDQITYSKRGKQAVAGFTLKATDAEQFRGAVSFTATDMAGNTSEIKADAQRINIVDNISPERTVSYSPAKQVVDAATGLQKTSYQYEQEGTDSVLYYDRDVTVTFRIEEANFYTEDVIIAVNGEKRVPDRWIQNGDVWTGTMTLSGDGDYYVTMDDTDRSDNKMHSYRSEKIVIDTTAPVIHVTYGNQDVKRTEGSRLYFDRTQTATIQITEHNFRADDVAAEVTAVDVTGRNVAVADYAAYLSNRGNWKKDGDVYTATITYPVDANYTFDISYHDLALNEVADYISDLFTVDQTVPDNLSISYSEGVQQQRVGVTPFRYYNQMMTVTIAGEDATSGIEHFVYNYRNASGVSAVNAQLLEAAIEKAEVIQNGRLFTARFTIPEYVLQGRNQFNGTVDFEAYDYSDNKSGLNDSERIVVDNLVPTVSVTYNDPVREVNGIAYYAGDIDATVEIHEANFYAEDVQISVAKDGQSGYGINANWTENSADVHTRTFRLSEDGDYLLTVNYTDRSGNRMESYTSGQLTIDTQHPGIYVSGLQADSANKEEPYGFTLTVSDSADNLLAGDIVPVLTAVTCDESGNYTTQEVELPAPEMTENQQSYQIQVENLEADGIYTLSCKAKDMADQEYDRMTLEDEQEYETVTFSVNRNGSTFRVDEDTADLLDQYYVYQVLQDVVIEEINTNPIEHYAVKMNGKVLTEGTDYTTSVTSADGTWSVRTYSVKKELFAEEGEYHLVVESVDKTDTAAYSDVKNLKLAFVVDQTAPVVVFSGLESGGRYEAQEQTVTAVPTDDGGKLKTFQAVVTDKKGEQKETLITLEGDELETYLAEHDGRISFEIPEGLEQQVTVSCSDHAVKEDGSTNTYNQTFDNVTVSTSKMIIFFANKPLFYGVILVCCAAAAGVIGFVIWKKKKKVKKEEA</sequence>
<feature type="transmembrane region" description="Helical" evidence="1">
    <location>
        <begin position="1638"/>
        <end position="1659"/>
    </location>
</feature>
<name>U2QNS2_EUBRA</name>
<evidence type="ECO:0000256" key="1">
    <source>
        <dbReference type="SAM" id="Phobius"/>
    </source>
</evidence>
<dbReference type="eggNOG" id="COG3188">
    <property type="taxonomic scope" value="Bacteria"/>
</dbReference>
<protein>
    <submittedName>
        <fullName evidence="2">Signal peptide protein, YSIRK family</fullName>
    </submittedName>
</protein>
<proteinExistence type="predicted"/>
<keyword evidence="1" id="KW-1133">Transmembrane helix</keyword>
<keyword evidence="1" id="KW-0812">Transmembrane</keyword>
<dbReference type="Proteomes" id="UP000016608">
    <property type="component" value="Unassembled WGS sequence"/>
</dbReference>
<keyword evidence="1" id="KW-0472">Membrane</keyword>
<comment type="caution">
    <text evidence="2">The sequence shown here is derived from an EMBL/GenBank/DDBJ whole genome shotgun (WGS) entry which is preliminary data.</text>
</comment>
<keyword evidence="3" id="KW-1185">Reference proteome</keyword>
<dbReference type="HOGENOM" id="CLU_241816_0_0_9"/>
<reference evidence="2 3" key="1">
    <citation type="submission" date="2013-06" db="EMBL/GenBank/DDBJ databases">
        <authorList>
            <person name="Weinstock G."/>
            <person name="Sodergren E."/>
            <person name="Lobos E.A."/>
            <person name="Fulton L."/>
            <person name="Fulton R."/>
            <person name="Courtney L."/>
            <person name="Fronick C."/>
            <person name="O'Laughlin M."/>
            <person name="Godfrey J."/>
            <person name="Wilson R.M."/>
            <person name="Miner T."/>
            <person name="Farmer C."/>
            <person name="Delehaunty K."/>
            <person name="Cordes M."/>
            <person name="Minx P."/>
            <person name="Tomlinson C."/>
            <person name="Chen J."/>
            <person name="Wollam A."/>
            <person name="Pepin K.H."/>
            <person name="Bhonagiri V."/>
            <person name="Zhang X."/>
            <person name="Warren W."/>
            <person name="Mitreva M."/>
            <person name="Mardis E.R."/>
            <person name="Wilson R.K."/>
        </authorList>
    </citation>
    <scope>NUCLEOTIDE SEQUENCE [LARGE SCALE GENOMIC DNA]</scope>
    <source>
        <strain evidence="2 3">ATCC 29099</strain>
    </source>
</reference>
<accession>U2QNS2</accession>
<dbReference type="PATRIC" id="fig|1256908.3.peg.2462"/>
<gene>
    <name evidence="2" type="ORF">HMPREF0373_02675</name>
</gene>
<organism evidence="2 3">
    <name type="scientific">Eubacterium ramulus ATCC 29099</name>
    <dbReference type="NCBI Taxonomy" id="1256908"/>
    <lineage>
        <taxon>Bacteria</taxon>
        <taxon>Bacillati</taxon>
        <taxon>Bacillota</taxon>
        <taxon>Clostridia</taxon>
        <taxon>Eubacteriales</taxon>
        <taxon>Eubacteriaceae</taxon>
        <taxon>Eubacterium</taxon>
    </lineage>
</organism>